<dbReference type="GO" id="GO:0003677">
    <property type="term" value="F:DNA binding"/>
    <property type="evidence" value="ECO:0007669"/>
    <property type="project" value="UniProtKB-KW"/>
</dbReference>
<dbReference type="InterPro" id="IPR001387">
    <property type="entry name" value="Cro/C1-type_HTH"/>
</dbReference>
<keyword evidence="1" id="KW-0238">DNA-binding</keyword>
<dbReference type="SUPFAM" id="SSF47413">
    <property type="entry name" value="lambda repressor-like DNA-binding domains"/>
    <property type="match status" value="1"/>
</dbReference>
<evidence type="ECO:0000256" key="1">
    <source>
        <dbReference type="ARBA" id="ARBA00023125"/>
    </source>
</evidence>
<organism evidence="3">
    <name type="scientific">bioreactor metagenome</name>
    <dbReference type="NCBI Taxonomy" id="1076179"/>
    <lineage>
        <taxon>unclassified sequences</taxon>
        <taxon>metagenomes</taxon>
        <taxon>ecological metagenomes</taxon>
    </lineage>
</organism>
<dbReference type="Pfam" id="PF13560">
    <property type="entry name" value="HTH_31"/>
    <property type="match status" value="1"/>
</dbReference>
<comment type="caution">
    <text evidence="3">The sequence shown here is derived from an EMBL/GenBank/DDBJ whole genome shotgun (WGS) entry which is preliminary data.</text>
</comment>
<accession>A0A644YM00</accession>
<dbReference type="GO" id="GO:0003700">
    <property type="term" value="F:DNA-binding transcription factor activity"/>
    <property type="evidence" value="ECO:0007669"/>
    <property type="project" value="TreeGrafter"/>
</dbReference>
<evidence type="ECO:0000313" key="3">
    <source>
        <dbReference type="EMBL" id="MPM29652.1"/>
    </source>
</evidence>
<reference evidence="3" key="1">
    <citation type="submission" date="2019-08" db="EMBL/GenBank/DDBJ databases">
        <authorList>
            <person name="Kucharzyk K."/>
            <person name="Murdoch R.W."/>
            <person name="Higgins S."/>
            <person name="Loffler F."/>
        </authorList>
    </citation>
    <scope>NUCLEOTIDE SEQUENCE</scope>
</reference>
<dbReference type="CDD" id="cd00093">
    <property type="entry name" value="HTH_XRE"/>
    <property type="match status" value="1"/>
</dbReference>
<dbReference type="SMART" id="SM00530">
    <property type="entry name" value="HTH_XRE"/>
    <property type="match status" value="1"/>
</dbReference>
<dbReference type="GO" id="GO:0005829">
    <property type="term" value="C:cytosol"/>
    <property type="evidence" value="ECO:0007669"/>
    <property type="project" value="TreeGrafter"/>
</dbReference>
<gene>
    <name evidence="3" type="ORF">SDC9_76192</name>
</gene>
<dbReference type="EMBL" id="VSSQ01005569">
    <property type="protein sequence ID" value="MPM29652.1"/>
    <property type="molecule type" value="Genomic_DNA"/>
</dbReference>
<protein>
    <recommendedName>
        <fullName evidence="2">HTH cro/C1-type domain-containing protein</fullName>
    </recommendedName>
</protein>
<name>A0A644YM00_9ZZZZ</name>
<dbReference type="PANTHER" id="PTHR46797:SF1">
    <property type="entry name" value="METHYLPHOSPHONATE SYNTHASE"/>
    <property type="match status" value="1"/>
</dbReference>
<sequence length="134" mass="15047">MNDIGDLIKDRRLSKGWSKRALADKAGISHSEVHRIESGERVNPSVPVLNALAEVLGVPKDDVLRIAGYKSDEGDIPMIERVFPDLKTEKQQETAQKIIDVLARSGDLDGGDYDRLIEQVEMFLDYVKKRNNTN</sequence>
<dbReference type="InterPro" id="IPR050807">
    <property type="entry name" value="TransReg_Diox_bact_type"/>
</dbReference>
<dbReference type="AlphaFoldDB" id="A0A644YM00"/>
<dbReference type="PROSITE" id="PS50943">
    <property type="entry name" value="HTH_CROC1"/>
    <property type="match status" value="1"/>
</dbReference>
<dbReference type="InterPro" id="IPR010982">
    <property type="entry name" value="Lambda_DNA-bd_dom_sf"/>
</dbReference>
<feature type="domain" description="HTH cro/C1-type" evidence="2">
    <location>
        <begin position="8"/>
        <end position="63"/>
    </location>
</feature>
<dbReference type="PANTHER" id="PTHR46797">
    <property type="entry name" value="HTH-TYPE TRANSCRIPTIONAL REGULATOR"/>
    <property type="match status" value="1"/>
</dbReference>
<evidence type="ECO:0000259" key="2">
    <source>
        <dbReference type="PROSITE" id="PS50943"/>
    </source>
</evidence>
<dbReference type="Gene3D" id="1.10.260.40">
    <property type="entry name" value="lambda repressor-like DNA-binding domains"/>
    <property type="match status" value="1"/>
</dbReference>
<proteinExistence type="predicted"/>